<accession>A0A918GAY0</accession>
<dbReference type="GO" id="GO:0032259">
    <property type="term" value="P:methylation"/>
    <property type="evidence" value="ECO:0007669"/>
    <property type="project" value="UniProtKB-KW"/>
</dbReference>
<dbReference type="Pfam" id="PF13649">
    <property type="entry name" value="Methyltransf_25"/>
    <property type="match status" value="1"/>
</dbReference>
<keyword evidence="2" id="KW-0808">Transferase</keyword>
<sequence>MYMASRIEADTELVARLYNSISWVFSSTWDDNFHFGYWESPDDQSSVAEATDRLTDLLIDALSVAEGDRVLDLGCGVGKPALRLHRRTGAEVLGVTVSESQVEEASARAAEAGATGAVRFELADAMALPYPDDSFDAVLALESMPYMERAVALKEMARVVRPGGRIALTDLLEPAPVDGVRWQAPDIQQVHRAIPLPKAEDYRELCAEAGVEVVQLRDITEQTSYGVPRWREEILRQREALVGDEAQLVERFGAEGAAIIKAMLAAPEKITEYGYVILVAQA</sequence>
<dbReference type="Proteomes" id="UP000606194">
    <property type="component" value="Unassembled WGS sequence"/>
</dbReference>
<dbReference type="AlphaFoldDB" id="A0A918GAY0"/>
<gene>
    <name evidence="2" type="ORF">GCM10010269_77530</name>
</gene>
<reference evidence="2" key="2">
    <citation type="submission" date="2020-09" db="EMBL/GenBank/DDBJ databases">
        <authorList>
            <person name="Sun Q."/>
            <person name="Ohkuma M."/>
        </authorList>
    </citation>
    <scope>NUCLEOTIDE SEQUENCE</scope>
    <source>
        <strain evidence="2">JCM 4386</strain>
    </source>
</reference>
<name>A0A918GAY0_9ACTN</name>
<comment type="caution">
    <text evidence="2">The sequence shown here is derived from an EMBL/GenBank/DDBJ whole genome shotgun (WGS) entry which is preliminary data.</text>
</comment>
<dbReference type="EMBL" id="BMTL01000051">
    <property type="protein sequence ID" value="GGS27351.1"/>
    <property type="molecule type" value="Genomic_DNA"/>
</dbReference>
<dbReference type="PANTHER" id="PTHR44068">
    <property type="entry name" value="ZGC:194242"/>
    <property type="match status" value="1"/>
</dbReference>
<dbReference type="InterPro" id="IPR041698">
    <property type="entry name" value="Methyltransf_25"/>
</dbReference>
<keyword evidence="2" id="KW-0489">Methyltransferase</keyword>
<dbReference type="SUPFAM" id="SSF53335">
    <property type="entry name" value="S-adenosyl-L-methionine-dependent methyltransferases"/>
    <property type="match status" value="1"/>
</dbReference>
<reference evidence="2" key="1">
    <citation type="journal article" date="2014" name="Int. J. Syst. Evol. Microbiol.">
        <title>Complete genome sequence of Corynebacterium casei LMG S-19264T (=DSM 44701T), isolated from a smear-ripened cheese.</title>
        <authorList>
            <consortium name="US DOE Joint Genome Institute (JGI-PGF)"/>
            <person name="Walter F."/>
            <person name="Albersmeier A."/>
            <person name="Kalinowski J."/>
            <person name="Ruckert C."/>
        </authorList>
    </citation>
    <scope>NUCLEOTIDE SEQUENCE</scope>
    <source>
        <strain evidence="2">JCM 4386</strain>
    </source>
</reference>
<dbReference type="InterPro" id="IPR029063">
    <property type="entry name" value="SAM-dependent_MTases_sf"/>
</dbReference>
<organism evidence="2 3">
    <name type="scientific">Streptomyces humidus</name>
    <dbReference type="NCBI Taxonomy" id="52259"/>
    <lineage>
        <taxon>Bacteria</taxon>
        <taxon>Bacillati</taxon>
        <taxon>Actinomycetota</taxon>
        <taxon>Actinomycetes</taxon>
        <taxon>Kitasatosporales</taxon>
        <taxon>Streptomycetaceae</taxon>
        <taxon>Streptomyces</taxon>
    </lineage>
</organism>
<evidence type="ECO:0000259" key="1">
    <source>
        <dbReference type="Pfam" id="PF13649"/>
    </source>
</evidence>
<dbReference type="Gene3D" id="3.40.50.150">
    <property type="entry name" value="Vaccinia Virus protein VP39"/>
    <property type="match status" value="1"/>
</dbReference>
<protein>
    <submittedName>
        <fullName evidence="2">Methyltransferase type 11</fullName>
    </submittedName>
</protein>
<dbReference type="CDD" id="cd02440">
    <property type="entry name" value="AdoMet_MTases"/>
    <property type="match status" value="1"/>
</dbReference>
<evidence type="ECO:0000313" key="2">
    <source>
        <dbReference type="EMBL" id="GGS27351.1"/>
    </source>
</evidence>
<evidence type="ECO:0000313" key="3">
    <source>
        <dbReference type="Proteomes" id="UP000606194"/>
    </source>
</evidence>
<proteinExistence type="predicted"/>
<keyword evidence="3" id="KW-1185">Reference proteome</keyword>
<dbReference type="GO" id="GO:0008168">
    <property type="term" value="F:methyltransferase activity"/>
    <property type="evidence" value="ECO:0007669"/>
    <property type="project" value="UniProtKB-KW"/>
</dbReference>
<feature type="domain" description="Methyltransferase" evidence="1">
    <location>
        <begin position="70"/>
        <end position="164"/>
    </location>
</feature>
<dbReference type="InterPro" id="IPR050447">
    <property type="entry name" value="Erg6_SMT_methyltransf"/>
</dbReference>
<dbReference type="PANTHER" id="PTHR44068:SF11">
    <property type="entry name" value="GERANYL DIPHOSPHATE 2-C-METHYLTRANSFERASE"/>
    <property type="match status" value="1"/>
</dbReference>